<dbReference type="Gene3D" id="3.40.630.30">
    <property type="match status" value="1"/>
</dbReference>
<dbReference type="GO" id="GO:0016747">
    <property type="term" value="F:acyltransferase activity, transferring groups other than amino-acyl groups"/>
    <property type="evidence" value="ECO:0007669"/>
    <property type="project" value="InterPro"/>
</dbReference>
<accession>A0A077MCR5</accession>
<dbReference type="PANTHER" id="PTHR43072">
    <property type="entry name" value="N-ACETYLTRANSFERASE"/>
    <property type="match status" value="1"/>
</dbReference>
<keyword evidence="4" id="KW-1185">Reference proteome</keyword>
<dbReference type="InterPro" id="IPR056935">
    <property type="entry name" value="Rv0428c-like_C"/>
</dbReference>
<dbReference type="Proteomes" id="UP000035720">
    <property type="component" value="Unassembled WGS sequence"/>
</dbReference>
<dbReference type="SUPFAM" id="SSF55729">
    <property type="entry name" value="Acyl-CoA N-acyltransferases (Nat)"/>
    <property type="match status" value="1"/>
</dbReference>
<organism evidence="3 4">
    <name type="scientific">Nostocoides jenkinsii Ben 74</name>
    <dbReference type="NCBI Taxonomy" id="1193518"/>
    <lineage>
        <taxon>Bacteria</taxon>
        <taxon>Bacillati</taxon>
        <taxon>Actinomycetota</taxon>
        <taxon>Actinomycetes</taxon>
        <taxon>Micrococcales</taxon>
        <taxon>Intrasporangiaceae</taxon>
        <taxon>Nostocoides</taxon>
    </lineage>
</organism>
<proteinExistence type="predicted"/>
<reference evidence="3 4" key="1">
    <citation type="journal article" date="2013" name="ISME J.">
        <title>A metabolic model for members of the genus Tetrasphaera involved in enhanced biological phosphorus removal.</title>
        <authorList>
            <person name="Kristiansen R."/>
            <person name="Nguyen H.T.T."/>
            <person name="Saunders A.M."/>
            <person name="Nielsen J.L."/>
            <person name="Wimmer R."/>
            <person name="Le V.Q."/>
            <person name="McIlroy S.J."/>
            <person name="Petrovski S."/>
            <person name="Seviour R.J."/>
            <person name="Calteau A."/>
            <person name="Nielsen K.L."/>
            <person name="Nielsen P.H."/>
        </authorList>
    </citation>
    <scope>NUCLEOTIDE SEQUENCE [LARGE SCALE GENOMIC DNA]</scope>
    <source>
        <strain evidence="3 4">Ben 74</strain>
    </source>
</reference>
<dbReference type="EMBL" id="CAJC01000154">
    <property type="protein sequence ID" value="CCI53660.1"/>
    <property type="molecule type" value="Genomic_DNA"/>
</dbReference>
<dbReference type="CDD" id="cd04301">
    <property type="entry name" value="NAT_SF"/>
    <property type="match status" value="1"/>
</dbReference>
<evidence type="ECO:0000256" key="1">
    <source>
        <dbReference type="SAM" id="MobiDB-lite"/>
    </source>
</evidence>
<keyword evidence="3" id="KW-0808">Transferase</keyword>
<evidence type="ECO:0000259" key="2">
    <source>
        <dbReference type="PROSITE" id="PS51186"/>
    </source>
</evidence>
<dbReference type="InterPro" id="IPR016181">
    <property type="entry name" value="Acyl_CoA_acyltransferase"/>
</dbReference>
<feature type="domain" description="N-acetyltransferase" evidence="2">
    <location>
        <begin position="210"/>
        <end position="344"/>
    </location>
</feature>
<feature type="region of interest" description="Disordered" evidence="1">
    <location>
        <begin position="1"/>
        <end position="26"/>
    </location>
</feature>
<dbReference type="AlphaFoldDB" id="A0A077MCR5"/>
<dbReference type="STRING" id="1193518.BN13_430019"/>
<dbReference type="PANTHER" id="PTHR43072:SF60">
    <property type="entry name" value="L-2,4-DIAMINOBUTYRIC ACID ACETYLTRANSFERASE"/>
    <property type="match status" value="1"/>
</dbReference>
<protein>
    <submittedName>
        <fullName evidence="3">Putative acetyltransferase</fullName>
    </submittedName>
</protein>
<name>A0A077MCR5_9MICO</name>
<dbReference type="PROSITE" id="PS51186">
    <property type="entry name" value="GNAT"/>
    <property type="match status" value="1"/>
</dbReference>
<dbReference type="Pfam" id="PF24553">
    <property type="entry name" value="Rv0428c_C"/>
    <property type="match status" value="1"/>
</dbReference>
<evidence type="ECO:0000313" key="3">
    <source>
        <dbReference type="EMBL" id="CCI53660.1"/>
    </source>
</evidence>
<evidence type="ECO:0000313" key="4">
    <source>
        <dbReference type="Proteomes" id="UP000035720"/>
    </source>
</evidence>
<sequence length="344" mass="36321">MTQSAAVRATVRYRIEPPPPPGQPSLTDAVGTVLVNTADEVVLQTRRGELRIPRDRIVATRIIPNATPRRGVVGSEVTPLELWRATADAWPAMETGHLGEWLLRASRGFTARGNSVVPVGNPGLPLPDAIDAVEQWYAARGLPPNLTIPGPAGFDPTHDPLARLAVARGYAASQPSLFLTGATATIAAQLREPVIVGYGGVGVRGVGSRAKITTETELTEAWLAAYGGYRTPDPVAARAILTGSPAQVFATAQIGGRVVGIGRLGLGSPGPARWGGIAAMWVDPAYRRQGIAAALLSRLVSEAADRDAANLHLQAWHSNTAALALYRHAGFRVHHAYVNVSRPT</sequence>
<comment type="caution">
    <text evidence="3">The sequence shown here is derived from an EMBL/GenBank/DDBJ whole genome shotgun (WGS) entry which is preliminary data.</text>
</comment>
<dbReference type="OrthoDB" id="9775595at2"/>
<gene>
    <name evidence="3" type="ORF">BN13_430019</name>
</gene>
<dbReference type="InterPro" id="IPR000182">
    <property type="entry name" value="GNAT_dom"/>
</dbReference>